<proteinExistence type="predicted"/>
<organism evidence="1">
    <name type="scientific">Rhizophora mucronata</name>
    <name type="common">Asiatic mangrove</name>
    <dbReference type="NCBI Taxonomy" id="61149"/>
    <lineage>
        <taxon>Eukaryota</taxon>
        <taxon>Viridiplantae</taxon>
        <taxon>Streptophyta</taxon>
        <taxon>Embryophyta</taxon>
        <taxon>Tracheophyta</taxon>
        <taxon>Spermatophyta</taxon>
        <taxon>Magnoliopsida</taxon>
        <taxon>eudicotyledons</taxon>
        <taxon>Gunneridae</taxon>
        <taxon>Pentapetalae</taxon>
        <taxon>rosids</taxon>
        <taxon>fabids</taxon>
        <taxon>Malpighiales</taxon>
        <taxon>Rhizophoraceae</taxon>
        <taxon>Rhizophora</taxon>
    </lineage>
</organism>
<dbReference type="EMBL" id="GGEC01056108">
    <property type="protein sequence ID" value="MBX36592.1"/>
    <property type="molecule type" value="Transcribed_RNA"/>
</dbReference>
<dbReference type="AlphaFoldDB" id="A0A2P2N276"/>
<accession>A0A2P2N276</accession>
<name>A0A2P2N276_RHIMU</name>
<sequence length="77" mass="9042">MKICRYLQLGNDELSMPDVQSESKSNDNACLCGYKSMFRQKECPSYNVLQVTINENKILDMQNCHIHRCKNREKEQV</sequence>
<protein>
    <submittedName>
        <fullName evidence="1">Uncharacterized protein</fullName>
    </submittedName>
</protein>
<evidence type="ECO:0000313" key="1">
    <source>
        <dbReference type="EMBL" id="MBX36592.1"/>
    </source>
</evidence>
<reference evidence="1" key="1">
    <citation type="submission" date="2018-02" db="EMBL/GenBank/DDBJ databases">
        <title>Rhizophora mucronata_Transcriptome.</title>
        <authorList>
            <person name="Meera S.P."/>
            <person name="Sreeshan A."/>
            <person name="Augustine A."/>
        </authorList>
    </citation>
    <scope>NUCLEOTIDE SEQUENCE</scope>
    <source>
        <tissue evidence="1">Leaf</tissue>
    </source>
</reference>